<feature type="region of interest" description="Disordered" evidence="3">
    <location>
        <begin position="30"/>
        <end position="49"/>
    </location>
</feature>
<name>A0AAD3DPK6_9CHLO</name>
<evidence type="ECO:0000313" key="5">
    <source>
        <dbReference type="EMBL" id="GFR45704.1"/>
    </source>
</evidence>
<accession>A0AAD3DPK6</accession>
<dbReference type="PANTHER" id="PTHR13495">
    <property type="entry name" value="NEFA-INTERACTING NUCLEAR PROTEIN NIP30"/>
    <property type="match status" value="1"/>
</dbReference>
<protein>
    <recommendedName>
        <fullName evidence="4">FAM192A/Fyv6 N-terminal domain-containing protein</fullName>
    </recommendedName>
</protein>
<dbReference type="AlphaFoldDB" id="A0AAD3DPK6"/>
<dbReference type="GO" id="GO:0005634">
    <property type="term" value="C:nucleus"/>
    <property type="evidence" value="ECO:0007669"/>
    <property type="project" value="UniProtKB-SubCell"/>
</dbReference>
<dbReference type="InterPro" id="IPR039845">
    <property type="entry name" value="FAM192A"/>
</dbReference>
<evidence type="ECO:0000259" key="4">
    <source>
        <dbReference type="Pfam" id="PF10187"/>
    </source>
</evidence>
<dbReference type="EMBL" id="BMAR01000010">
    <property type="protein sequence ID" value="GFR45704.1"/>
    <property type="molecule type" value="Genomic_DNA"/>
</dbReference>
<proteinExistence type="predicted"/>
<keyword evidence="2" id="KW-0539">Nucleus</keyword>
<comment type="subcellular location">
    <subcellularLocation>
        <location evidence="1">Nucleus</location>
    </subcellularLocation>
</comment>
<dbReference type="InterPro" id="IPR019331">
    <property type="entry name" value="FAM192A/Fyv6_N"/>
</dbReference>
<feature type="region of interest" description="Disordered" evidence="3">
    <location>
        <begin position="164"/>
        <end position="289"/>
    </location>
</feature>
<feature type="compositionally biased region" description="Basic and acidic residues" evidence="3">
    <location>
        <begin position="280"/>
        <end position="289"/>
    </location>
</feature>
<evidence type="ECO:0000256" key="2">
    <source>
        <dbReference type="ARBA" id="ARBA00023242"/>
    </source>
</evidence>
<dbReference type="Pfam" id="PF10187">
    <property type="entry name" value="FAM192A_Fyv6_N"/>
    <property type="match status" value="1"/>
</dbReference>
<keyword evidence="6" id="KW-1185">Reference proteome</keyword>
<evidence type="ECO:0000313" key="6">
    <source>
        <dbReference type="Proteomes" id="UP001054857"/>
    </source>
</evidence>
<organism evidence="5 6">
    <name type="scientific">Astrephomene gubernaculifera</name>
    <dbReference type="NCBI Taxonomy" id="47775"/>
    <lineage>
        <taxon>Eukaryota</taxon>
        <taxon>Viridiplantae</taxon>
        <taxon>Chlorophyta</taxon>
        <taxon>core chlorophytes</taxon>
        <taxon>Chlorophyceae</taxon>
        <taxon>CS clade</taxon>
        <taxon>Chlamydomonadales</taxon>
        <taxon>Astrephomenaceae</taxon>
        <taxon>Astrephomene</taxon>
    </lineage>
</organism>
<feature type="domain" description="FAM192A/Fyv6 N-terminal" evidence="4">
    <location>
        <begin position="69"/>
        <end position="158"/>
    </location>
</feature>
<evidence type="ECO:0000256" key="1">
    <source>
        <dbReference type="ARBA" id="ARBA00004123"/>
    </source>
</evidence>
<gene>
    <name evidence="5" type="ORF">Agub_g7014</name>
</gene>
<feature type="non-terminal residue" evidence="5">
    <location>
        <position position="289"/>
    </location>
</feature>
<dbReference type="PANTHER" id="PTHR13495:SF0">
    <property type="entry name" value="PSME3-INTERACTING PROTEIN"/>
    <property type="match status" value="1"/>
</dbReference>
<feature type="compositionally biased region" description="Low complexity" evidence="3">
    <location>
        <begin position="217"/>
        <end position="277"/>
    </location>
</feature>
<reference evidence="5 6" key="1">
    <citation type="journal article" date="2021" name="Sci. Rep.">
        <title>Genome sequencing of the multicellular alga Astrephomene provides insights into convergent evolution of germ-soma differentiation.</title>
        <authorList>
            <person name="Yamashita S."/>
            <person name="Yamamoto K."/>
            <person name="Matsuzaki R."/>
            <person name="Suzuki S."/>
            <person name="Yamaguchi H."/>
            <person name="Hirooka S."/>
            <person name="Minakuchi Y."/>
            <person name="Miyagishima S."/>
            <person name="Kawachi M."/>
            <person name="Toyoda A."/>
            <person name="Nozaki H."/>
        </authorList>
    </citation>
    <scope>NUCLEOTIDE SEQUENCE [LARGE SCALE GENOMIC DNA]</scope>
    <source>
        <strain evidence="5 6">NIES-4017</strain>
    </source>
</reference>
<sequence length="289" mass="30305">MTEERRVDLVRIVSEERYYDREALLGRDTSSVFPSLSRQQQQEAEGGGLAGLSAEAIQEAIGARKFISESELETLRATRGVTADDGAVAADKPLAEILRERKAAKDAEHAEKWRLMKVGKNRPLDPEELQFLDCVAAAEAERERQWQQLEREELEAFKAALRERSAEPEAGLGSEAEPRQRPMGPAVKADPRVPSVAAVSTASLLLPKPTIKVKPKTAPLPSATQPSSAATAGTAAAGTAAKTAQPGASTASAAKSATGSNAAAAAASSSGAASSAAEEPPSKRVKVGD</sequence>
<dbReference type="Proteomes" id="UP001054857">
    <property type="component" value="Unassembled WGS sequence"/>
</dbReference>
<comment type="caution">
    <text evidence="5">The sequence shown here is derived from an EMBL/GenBank/DDBJ whole genome shotgun (WGS) entry which is preliminary data.</text>
</comment>
<evidence type="ECO:0000256" key="3">
    <source>
        <dbReference type="SAM" id="MobiDB-lite"/>
    </source>
</evidence>